<evidence type="ECO:0000313" key="2">
    <source>
        <dbReference type="Proteomes" id="UP001549119"/>
    </source>
</evidence>
<evidence type="ECO:0000313" key="1">
    <source>
        <dbReference type="EMBL" id="MET3868646.1"/>
    </source>
</evidence>
<proteinExistence type="predicted"/>
<sequence length="130" mass="14145">MTRRAPILPTPTMQERADAAIAARVLAAAAADPSTRGERSVAFFDFSNPRRGECHVTWANLPGFLQVNDRFQHACLPGWEYTKAEVELEMIPDLRALAEHGVRPAVATNGKPTTGDLFGVLFATPVEGSR</sequence>
<keyword evidence="2" id="KW-1185">Reference proteome</keyword>
<gene>
    <name evidence="1" type="ORF">ABIC20_005955</name>
</gene>
<organism evidence="1 2">
    <name type="scientific">Methylobacterium radiotolerans</name>
    <dbReference type="NCBI Taxonomy" id="31998"/>
    <lineage>
        <taxon>Bacteria</taxon>
        <taxon>Pseudomonadati</taxon>
        <taxon>Pseudomonadota</taxon>
        <taxon>Alphaproteobacteria</taxon>
        <taxon>Hyphomicrobiales</taxon>
        <taxon>Methylobacteriaceae</taxon>
        <taxon>Methylobacterium</taxon>
    </lineage>
</organism>
<accession>A0ABV2NQ48</accession>
<dbReference type="Proteomes" id="UP001549119">
    <property type="component" value="Unassembled WGS sequence"/>
</dbReference>
<name>A0ABV2NQ48_9HYPH</name>
<reference evidence="1 2" key="1">
    <citation type="submission" date="2024-06" db="EMBL/GenBank/DDBJ databases">
        <title>Genomics of switchgrass bacterial isolates.</title>
        <authorList>
            <person name="Shade A."/>
        </authorList>
    </citation>
    <scope>NUCLEOTIDE SEQUENCE [LARGE SCALE GENOMIC DNA]</scope>
    <source>
        <strain evidence="1 2">PvP084</strain>
    </source>
</reference>
<dbReference type="EMBL" id="JBEPNW010000002">
    <property type="protein sequence ID" value="MET3868646.1"/>
    <property type="molecule type" value="Genomic_DNA"/>
</dbReference>
<protein>
    <submittedName>
        <fullName evidence="1">Uncharacterized protein</fullName>
    </submittedName>
</protein>
<dbReference type="RefSeq" id="WP_209650318.1">
    <property type="nucleotide sequence ID" value="NZ_JBEPNV010000001.1"/>
</dbReference>
<comment type="caution">
    <text evidence="1">The sequence shown here is derived from an EMBL/GenBank/DDBJ whole genome shotgun (WGS) entry which is preliminary data.</text>
</comment>